<keyword evidence="9 11" id="KW-0156">Chromatin regulator</keyword>
<evidence type="ECO:0000256" key="6">
    <source>
        <dbReference type="ARBA" id="ARBA00022691"/>
    </source>
</evidence>
<comment type="caution">
    <text evidence="16">The sequence shown here is derived from an EMBL/GenBank/DDBJ whole genome shotgun (WGS) entry which is preliminary data.</text>
</comment>
<dbReference type="PANTHER" id="PTHR46223">
    <property type="entry name" value="HISTONE-LYSINE N-METHYLTRANSFERASE SUV39H"/>
    <property type="match status" value="1"/>
</dbReference>
<dbReference type="EC" id="2.1.1.355" evidence="11"/>
<protein>
    <recommendedName>
        <fullName evidence="11">Histone-lysine N-methyltransferase</fullName>
        <ecNumber evidence="11">2.1.1.355</ecNumber>
    </recommendedName>
</protein>
<feature type="binding site" evidence="12">
    <location>
        <position position="263"/>
    </location>
    <ligand>
        <name>Zn(2+)</name>
        <dbReference type="ChEBI" id="CHEBI:29105"/>
        <label>4</label>
    </ligand>
</feature>
<keyword evidence="10 11" id="KW-0539">Nucleus</keyword>
<feature type="domain" description="Pre-SET" evidence="15">
    <location>
        <begin position="120"/>
        <end position="177"/>
    </location>
</feature>
<dbReference type="GO" id="GO:0140949">
    <property type="term" value="F:histone H3K9 trimethyltransferase activity"/>
    <property type="evidence" value="ECO:0007669"/>
    <property type="project" value="UniProtKB-EC"/>
</dbReference>
<evidence type="ECO:0000259" key="15">
    <source>
        <dbReference type="PROSITE" id="PS50867"/>
    </source>
</evidence>
<dbReference type="Proteomes" id="UP001140094">
    <property type="component" value="Unassembled WGS sequence"/>
</dbReference>
<dbReference type="Gene3D" id="2.170.270.10">
    <property type="entry name" value="SET domain"/>
    <property type="match status" value="1"/>
</dbReference>
<feature type="binding site" evidence="12">
    <location>
        <position position="330"/>
    </location>
    <ligand>
        <name>Zn(2+)</name>
        <dbReference type="ChEBI" id="CHEBI:29105"/>
        <label>4</label>
    </ligand>
</feature>
<feature type="binding site" evidence="12">
    <location>
        <position position="169"/>
    </location>
    <ligand>
        <name>Zn(2+)</name>
        <dbReference type="ChEBI" id="CHEBI:29105"/>
        <label>3</label>
    </ligand>
</feature>
<dbReference type="GO" id="GO:0005694">
    <property type="term" value="C:chromosome"/>
    <property type="evidence" value="ECO:0007669"/>
    <property type="project" value="UniProtKB-SubCell"/>
</dbReference>
<evidence type="ECO:0000256" key="9">
    <source>
        <dbReference type="ARBA" id="ARBA00022853"/>
    </source>
</evidence>
<dbReference type="SMART" id="SM00298">
    <property type="entry name" value="CHROMO"/>
    <property type="match status" value="1"/>
</dbReference>
<dbReference type="InterPro" id="IPR050973">
    <property type="entry name" value="H3K9_Histone-Lys_N-MTase"/>
</dbReference>
<feature type="binding site" evidence="12">
    <location>
        <position position="163"/>
    </location>
    <ligand>
        <name>Zn(2+)</name>
        <dbReference type="ChEBI" id="CHEBI:29105"/>
        <label>2</label>
    </ligand>
</feature>
<evidence type="ECO:0000256" key="11">
    <source>
        <dbReference type="PIRNR" id="PIRNR009343"/>
    </source>
</evidence>
<dbReference type="CDD" id="cd00024">
    <property type="entry name" value="CD_CSD"/>
    <property type="match status" value="1"/>
</dbReference>
<feature type="domain" description="Chromo" evidence="13">
    <location>
        <begin position="9"/>
        <end position="67"/>
    </location>
</feature>
<dbReference type="InterPro" id="IPR011381">
    <property type="entry name" value="H3-K9_MeTrfase_SUV39H1/2-like"/>
</dbReference>
<evidence type="ECO:0000256" key="4">
    <source>
        <dbReference type="ARBA" id="ARBA00022603"/>
    </source>
</evidence>
<keyword evidence="7 11" id="KW-0479">Metal-binding</keyword>
<feature type="binding site" evidence="12">
    <location>
        <position position="124"/>
    </location>
    <ligand>
        <name>Zn(2+)</name>
        <dbReference type="ChEBI" id="CHEBI:29105"/>
        <label>1</label>
    </ligand>
</feature>
<dbReference type="SMART" id="SM00317">
    <property type="entry name" value="SET"/>
    <property type="match status" value="1"/>
</dbReference>
<feature type="binding site" evidence="12">
    <location>
        <position position="323"/>
    </location>
    <ligand>
        <name>Zn(2+)</name>
        <dbReference type="ChEBI" id="CHEBI:29105"/>
        <label>4</label>
    </ligand>
</feature>
<dbReference type="EMBL" id="JANBUO010001575">
    <property type="protein sequence ID" value="KAJ2797670.1"/>
    <property type="molecule type" value="Genomic_DNA"/>
</dbReference>
<evidence type="ECO:0000256" key="1">
    <source>
        <dbReference type="ARBA" id="ARBA00004123"/>
    </source>
</evidence>
<evidence type="ECO:0000256" key="8">
    <source>
        <dbReference type="ARBA" id="ARBA00022833"/>
    </source>
</evidence>
<feature type="binding site" evidence="12">
    <location>
        <position position="122"/>
    </location>
    <ligand>
        <name>Zn(2+)</name>
        <dbReference type="ChEBI" id="CHEBI:29105"/>
        <label>1</label>
    </ligand>
</feature>
<proteinExistence type="inferred from homology"/>
<dbReference type="SMART" id="SM00468">
    <property type="entry name" value="PreSET"/>
    <property type="match status" value="1"/>
</dbReference>
<keyword evidence="8 11" id="KW-0862">Zinc</keyword>
<feature type="binding site" evidence="12">
    <location>
        <position position="159"/>
    </location>
    <ligand>
        <name>Zn(2+)</name>
        <dbReference type="ChEBI" id="CHEBI:29105"/>
        <label>3</label>
    </ligand>
</feature>
<dbReference type="PROSITE" id="PS50013">
    <property type="entry name" value="CHROMO_2"/>
    <property type="match status" value="1"/>
</dbReference>
<dbReference type="GO" id="GO:0032259">
    <property type="term" value="P:methylation"/>
    <property type="evidence" value="ECO:0007669"/>
    <property type="project" value="UniProtKB-KW"/>
</dbReference>
<evidence type="ECO:0000256" key="7">
    <source>
        <dbReference type="ARBA" id="ARBA00022723"/>
    </source>
</evidence>
<dbReference type="PANTHER" id="PTHR46223:SF4">
    <property type="entry name" value="HISTONE-LYSINE N-METHYLTRANSFERASE-RELATED"/>
    <property type="match status" value="1"/>
</dbReference>
<accession>A0A9W8LRF9</accession>
<dbReference type="InterPro" id="IPR016197">
    <property type="entry name" value="Chromo-like_dom_sf"/>
</dbReference>
<dbReference type="InterPro" id="IPR023779">
    <property type="entry name" value="Chromodomain_CS"/>
</dbReference>
<dbReference type="InterPro" id="IPR017984">
    <property type="entry name" value="Chromo_dom_subgr"/>
</dbReference>
<sequence length="335" mass="38738">MDPDEEGEYEVESIIDDKLIEGKQFFLLKWKGYTEEYNTWEPEENIYCDWMVTNYRKKKASSTQYDYSKGFDMAQMYDCPEHHRLRVINKVDKEKLPSNFTYIDGYVRSANVPLPSTVMFPCSCAPGAPCGMNCECMSVPYYDAEGLLCTDYPGPIYECNDMCGCSSDCPNRVVQRGNTIEMDIFRTKAKGWGASTRRRIRKGEYVCRYTGELLSNAEAEQRHSHDTTYLFDLDREVPDGNQPLFTIDARSYGNVSHFFNHSCEPNMAIRAVYIDHLDPRLHELAFFALRDIAKGEELTFDYSPSADNVPRCAYDNGVSKFHCFCNKPRCRKFIF</sequence>
<reference evidence="16" key="1">
    <citation type="submission" date="2022-07" db="EMBL/GenBank/DDBJ databases">
        <title>Phylogenomic reconstructions and comparative analyses of Kickxellomycotina fungi.</title>
        <authorList>
            <person name="Reynolds N.K."/>
            <person name="Stajich J.E."/>
            <person name="Barry K."/>
            <person name="Grigoriev I.V."/>
            <person name="Crous P."/>
            <person name="Smith M.E."/>
        </authorList>
    </citation>
    <scope>NUCLEOTIDE SEQUENCE</scope>
    <source>
        <strain evidence="16">NRRL 1565</strain>
    </source>
</reference>
<dbReference type="InterPro" id="IPR046341">
    <property type="entry name" value="SET_dom_sf"/>
</dbReference>
<keyword evidence="17" id="KW-1185">Reference proteome</keyword>
<dbReference type="GO" id="GO:0005634">
    <property type="term" value="C:nucleus"/>
    <property type="evidence" value="ECO:0007669"/>
    <property type="project" value="UniProtKB-SubCell"/>
</dbReference>
<dbReference type="OrthoDB" id="308383at2759"/>
<organism evidence="16 17">
    <name type="scientific">Coemansia guatemalensis</name>
    <dbReference type="NCBI Taxonomy" id="2761395"/>
    <lineage>
        <taxon>Eukaryota</taxon>
        <taxon>Fungi</taxon>
        <taxon>Fungi incertae sedis</taxon>
        <taxon>Zoopagomycota</taxon>
        <taxon>Kickxellomycotina</taxon>
        <taxon>Kickxellomycetes</taxon>
        <taxon>Kickxellales</taxon>
        <taxon>Kickxellaceae</taxon>
        <taxon>Coemansia</taxon>
    </lineage>
</organism>
<evidence type="ECO:0000313" key="16">
    <source>
        <dbReference type="EMBL" id="KAJ2797670.1"/>
    </source>
</evidence>
<dbReference type="PRINTS" id="PR00504">
    <property type="entry name" value="CHROMODOMAIN"/>
</dbReference>
<dbReference type="InterPro" id="IPR007728">
    <property type="entry name" value="Pre-SET_dom"/>
</dbReference>
<dbReference type="Gene3D" id="2.40.50.40">
    <property type="match status" value="1"/>
</dbReference>
<dbReference type="PROSITE" id="PS00598">
    <property type="entry name" value="CHROMO_1"/>
    <property type="match status" value="1"/>
</dbReference>
<dbReference type="InterPro" id="IPR001214">
    <property type="entry name" value="SET_dom"/>
</dbReference>
<evidence type="ECO:0000313" key="17">
    <source>
        <dbReference type="Proteomes" id="UP001140094"/>
    </source>
</evidence>
<evidence type="ECO:0000256" key="10">
    <source>
        <dbReference type="ARBA" id="ARBA00023242"/>
    </source>
</evidence>
<dbReference type="SUPFAM" id="SSF82199">
    <property type="entry name" value="SET domain"/>
    <property type="match status" value="1"/>
</dbReference>
<evidence type="ECO:0000256" key="2">
    <source>
        <dbReference type="ARBA" id="ARBA00004286"/>
    </source>
</evidence>
<feature type="binding site" evidence="12">
    <location>
        <position position="325"/>
    </location>
    <ligand>
        <name>Zn(2+)</name>
        <dbReference type="ChEBI" id="CHEBI:29105"/>
        <label>4</label>
    </ligand>
</feature>
<keyword evidence="3" id="KW-0158">Chromosome</keyword>
<name>A0A9W8LRF9_9FUNG</name>
<feature type="binding site" evidence="12">
    <location>
        <position position="165"/>
    </location>
    <ligand>
        <name>Zn(2+)</name>
        <dbReference type="ChEBI" id="CHEBI:29105"/>
        <label>3</label>
    </ligand>
</feature>
<feature type="domain" description="SET" evidence="14">
    <location>
        <begin position="180"/>
        <end position="303"/>
    </location>
</feature>
<comment type="catalytic activity">
    <reaction evidence="11">
        <text>L-lysyl(9)-[histone H3] + 3 S-adenosyl-L-methionine = N(6),N(6),N(6)-trimethyl-L-lysyl(9)-[histone H3] + 3 S-adenosyl-L-homocysteine + 3 H(+)</text>
        <dbReference type="Rhea" id="RHEA:60276"/>
        <dbReference type="Rhea" id="RHEA-COMP:15538"/>
        <dbReference type="Rhea" id="RHEA-COMP:15546"/>
        <dbReference type="ChEBI" id="CHEBI:15378"/>
        <dbReference type="ChEBI" id="CHEBI:29969"/>
        <dbReference type="ChEBI" id="CHEBI:57856"/>
        <dbReference type="ChEBI" id="CHEBI:59789"/>
        <dbReference type="ChEBI" id="CHEBI:61961"/>
        <dbReference type="EC" id="2.1.1.355"/>
    </reaction>
</comment>
<dbReference type="InterPro" id="IPR023780">
    <property type="entry name" value="Chromo_domain"/>
</dbReference>
<evidence type="ECO:0000259" key="14">
    <source>
        <dbReference type="PROSITE" id="PS50280"/>
    </source>
</evidence>
<gene>
    <name evidence="16" type="ORF">H4R20_005100</name>
</gene>
<feature type="binding site" evidence="12">
    <location>
        <position position="122"/>
    </location>
    <ligand>
        <name>Zn(2+)</name>
        <dbReference type="ChEBI" id="CHEBI:29105"/>
        <label>2</label>
    </ligand>
</feature>
<keyword evidence="4 11" id="KW-0489">Methyltransferase</keyword>
<dbReference type="SUPFAM" id="SSF54160">
    <property type="entry name" value="Chromo domain-like"/>
    <property type="match status" value="1"/>
</dbReference>
<dbReference type="Pfam" id="PF00385">
    <property type="entry name" value="Chromo"/>
    <property type="match status" value="1"/>
</dbReference>
<comment type="subcellular location">
    <subcellularLocation>
        <location evidence="2">Chromosome</location>
    </subcellularLocation>
    <subcellularLocation>
        <location evidence="1 11">Nucleus</location>
    </subcellularLocation>
</comment>
<dbReference type="PROSITE" id="PS50280">
    <property type="entry name" value="SET"/>
    <property type="match status" value="1"/>
</dbReference>
<evidence type="ECO:0000256" key="3">
    <source>
        <dbReference type="ARBA" id="ARBA00022454"/>
    </source>
</evidence>
<dbReference type="PROSITE" id="PS50867">
    <property type="entry name" value="PRE_SET"/>
    <property type="match status" value="1"/>
</dbReference>
<dbReference type="AlphaFoldDB" id="A0A9W8LRF9"/>
<dbReference type="Pfam" id="PF05033">
    <property type="entry name" value="Pre-SET"/>
    <property type="match status" value="1"/>
</dbReference>
<dbReference type="InterPro" id="IPR000953">
    <property type="entry name" value="Chromo/chromo_shadow_dom"/>
</dbReference>
<evidence type="ECO:0000259" key="13">
    <source>
        <dbReference type="PROSITE" id="PS50013"/>
    </source>
</evidence>
<dbReference type="PIRSF" id="PIRSF009343">
    <property type="entry name" value="SUV39_SET"/>
    <property type="match status" value="1"/>
</dbReference>
<evidence type="ECO:0000256" key="5">
    <source>
        <dbReference type="ARBA" id="ARBA00022679"/>
    </source>
</evidence>
<keyword evidence="5 11" id="KW-0808">Transferase</keyword>
<dbReference type="Pfam" id="PF00856">
    <property type="entry name" value="SET"/>
    <property type="match status" value="1"/>
</dbReference>
<keyword evidence="6 11" id="KW-0949">S-adenosyl-L-methionine</keyword>
<evidence type="ECO:0000256" key="12">
    <source>
        <dbReference type="PIRSR" id="PIRSR009343-2"/>
    </source>
</evidence>
<feature type="binding site" evidence="12">
    <location>
        <position position="159"/>
    </location>
    <ligand>
        <name>Zn(2+)</name>
        <dbReference type="ChEBI" id="CHEBI:29105"/>
        <label>2</label>
    </ligand>
</feature>
<feature type="binding site" evidence="12">
    <location>
        <position position="130"/>
    </location>
    <ligand>
        <name>Zn(2+)</name>
        <dbReference type="ChEBI" id="CHEBI:29105"/>
        <label>2</label>
    </ligand>
</feature>
<comment type="similarity">
    <text evidence="11">Belongs to the class V-like SAM-binding methyltransferase superfamily. Histone-lysine methyltransferase family. Suvar3-9 subfamily.</text>
</comment>
<dbReference type="GO" id="GO:0008270">
    <property type="term" value="F:zinc ion binding"/>
    <property type="evidence" value="ECO:0007669"/>
    <property type="project" value="UniProtKB-UniRule"/>
</dbReference>